<keyword evidence="6 10" id="KW-1133">Transmembrane helix</keyword>
<name>A0A817U612_9BILA</name>
<evidence type="ECO:0008006" key="14">
    <source>
        <dbReference type="Google" id="ProtNLM"/>
    </source>
</evidence>
<evidence type="ECO:0000256" key="3">
    <source>
        <dbReference type="ARBA" id="ARBA00022679"/>
    </source>
</evidence>
<protein>
    <recommendedName>
        <fullName evidence="14">Heparan sulfate 2-O-sulfotransferase pipe</fullName>
    </recommendedName>
</protein>
<dbReference type="GO" id="GO:0008146">
    <property type="term" value="F:sulfotransferase activity"/>
    <property type="evidence" value="ECO:0007669"/>
    <property type="project" value="InterPro"/>
</dbReference>
<comment type="caution">
    <text evidence="11">The sequence shown here is derived from an EMBL/GenBank/DDBJ whole genome shotgun (WGS) entry which is preliminary data.</text>
</comment>
<dbReference type="Proteomes" id="UP000663851">
    <property type="component" value="Unassembled WGS sequence"/>
</dbReference>
<evidence type="ECO:0000256" key="6">
    <source>
        <dbReference type="ARBA" id="ARBA00022989"/>
    </source>
</evidence>
<accession>A0A817U612</accession>
<evidence type="ECO:0000313" key="12">
    <source>
        <dbReference type="EMBL" id="CAF4544608.1"/>
    </source>
</evidence>
<comment type="similarity">
    <text evidence="2">Belongs to the sulfotransferase 3 family.</text>
</comment>
<dbReference type="EMBL" id="CAJNXB010003523">
    <property type="protein sequence ID" value="CAF3322546.1"/>
    <property type="molecule type" value="Genomic_DNA"/>
</dbReference>
<evidence type="ECO:0000256" key="4">
    <source>
        <dbReference type="ARBA" id="ARBA00022692"/>
    </source>
</evidence>
<keyword evidence="8 10" id="KW-0472">Membrane</keyword>
<dbReference type="PANTHER" id="PTHR12129">
    <property type="entry name" value="HEPARAN SULFATE 2-O-SULFOTRANSFERASE"/>
    <property type="match status" value="1"/>
</dbReference>
<dbReference type="OrthoDB" id="10019582at2759"/>
<dbReference type="InterPro" id="IPR005331">
    <property type="entry name" value="Sulfotransferase"/>
</dbReference>
<organism evidence="11 13">
    <name type="scientific">Rotaria socialis</name>
    <dbReference type="NCBI Taxonomy" id="392032"/>
    <lineage>
        <taxon>Eukaryota</taxon>
        <taxon>Metazoa</taxon>
        <taxon>Spiralia</taxon>
        <taxon>Gnathifera</taxon>
        <taxon>Rotifera</taxon>
        <taxon>Eurotatoria</taxon>
        <taxon>Bdelloidea</taxon>
        <taxon>Philodinida</taxon>
        <taxon>Philodinidae</taxon>
        <taxon>Rotaria</taxon>
    </lineage>
</organism>
<keyword evidence="3" id="KW-0808">Transferase</keyword>
<dbReference type="PANTHER" id="PTHR12129:SF15">
    <property type="entry name" value="URONYL 2-SULFOTRANSFERASE"/>
    <property type="match status" value="1"/>
</dbReference>
<dbReference type="Pfam" id="PF03567">
    <property type="entry name" value="Sulfotransfer_2"/>
    <property type="match status" value="1"/>
</dbReference>
<sequence>MQIRPASFLSKLTLMFIIIVIVFQLHVITEQPEKEKRVHRNISIAIIYNRVPKCGSTLMNSLLELVFNESHTFRFIKSTNYVPFRLSATDQLQLRQEIVNYSRQAYSTPIVYERHFHFVDFGFEVNRNLFYINQLRDPIERVLSCYDYTRHRCKTDGPNEPCALSNRSLINITMDACVSTGDPTSCISEQNGVSSAISFFCGQLSICDDTYKPITNYAALALAKSNIERYYLYVGLLEYIESSLELLEFSYPAIFRGISKFYLTYFKDKPFYRTPAESRYPINKETRTILRRLLKLEFELYYFVQKRFIDQYRRTFHRAPRRRDGKVR</sequence>
<keyword evidence="5" id="KW-0735">Signal-anchor</keyword>
<evidence type="ECO:0000256" key="5">
    <source>
        <dbReference type="ARBA" id="ARBA00022968"/>
    </source>
</evidence>
<dbReference type="InterPro" id="IPR007734">
    <property type="entry name" value="Heparan_SO4_2-O-STrfase"/>
</dbReference>
<evidence type="ECO:0000256" key="8">
    <source>
        <dbReference type="ARBA" id="ARBA00023136"/>
    </source>
</evidence>
<evidence type="ECO:0000256" key="2">
    <source>
        <dbReference type="ARBA" id="ARBA00010569"/>
    </source>
</evidence>
<dbReference type="GO" id="GO:0000139">
    <property type="term" value="C:Golgi membrane"/>
    <property type="evidence" value="ECO:0007669"/>
    <property type="project" value="UniProtKB-SubCell"/>
</dbReference>
<dbReference type="EMBL" id="CAJOBO010005452">
    <property type="protein sequence ID" value="CAF4544608.1"/>
    <property type="molecule type" value="Genomic_DNA"/>
</dbReference>
<feature type="transmembrane region" description="Helical" evidence="10">
    <location>
        <begin position="12"/>
        <end position="29"/>
    </location>
</feature>
<evidence type="ECO:0000256" key="9">
    <source>
        <dbReference type="ARBA" id="ARBA00023180"/>
    </source>
</evidence>
<proteinExistence type="inferred from homology"/>
<keyword evidence="9" id="KW-0325">Glycoprotein</keyword>
<evidence type="ECO:0000256" key="1">
    <source>
        <dbReference type="ARBA" id="ARBA00004323"/>
    </source>
</evidence>
<dbReference type="Gene3D" id="3.40.50.300">
    <property type="entry name" value="P-loop containing nucleotide triphosphate hydrolases"/>
    <property type="match status" value="1"/>
</dbReference>
<reference evidence="11" key="1">
    <citation type="submission" date="2021-02" db="EMBL/GenBank/DDBJ databases">
        <authorList>
            <person name="Nowell W R."/>
        </authorList>
    </citation>
    <scope>NUCLEOTIDE SEQUENCE</scope>
</reference>
<comment type="subcellular location">
    <subcellularLocation>
        <location evidence="1">Golgi apparatus membrane</location>
        <topology evidence="1">Single-pass type II membrane protein</topology>
    </subcellularLocation>
</comment>
<keyword evidence="4 10" id="KW-0812">Transmembrane</keyword>
<evidence type="ECO:0000313" key="11">
    <source>
        <dbReference type="EMBL" id="CAF3322546.1"/>
    </source>
</evidence>
<gene>
    <name evidence="12" type="ORF">HFQ381_LOCUS30526</name>
    <name evidence="11" type="ORF">TIS948_LOCUS20329</name>
</gene>
<dbReference type="InterPro" id="IPR027417">
    <property type="entry name" value="P-loop_NTPase"/>
</dbReference>
<dbReference type="AlphaFoldDB" id="A0A817U612"/>
<evidence type="ECO:0000256" key="10">
    <source>
        <dbReference type="SAM" id="Phobius"/>
    </source>
</evidence>
<evidence type="ECO:0000313" key="13">
    <source>
        <dbReference type="Proteomes" id="UP000663825"/>
    </source>
</evidence>
<dbReference type="SUPFAM" id="SSF52540">
    <property type="entry name" value="P-loop containing nucleoside triphosphate hydrolases"/>
    <property type="match status" value="1"/>
</dbReference>
<evidence type="ECO:0000256" key="7">
    <source>
        <dbReference type="ARBA" id="ARBA00023034"/>
    </source>
</evidence>
<dbReference type="Proteomes" id="UP000663825">
    <property type="component" value="Unassembled WGS sequence"/>
</dbReference>
<keyword evidence="7" id="KW-0333">Golgi apparatus</keyword>